<comment type="caution">
    <text evidence="1">The sequence shown here is derived from an EMBL/GenBank/DDBJ whole genome shotgun (WGS) entry which is preliminary data.</text>
</comment>
<evidence type="ECO:0000313" key="2">
    <source>
        <dbReference type="Proteomes" id="UP001165960"/>
    </source>
</evidence>
<evidence type="ECO:0000313" key="1">
    <source>
        <dbReference type="EMBL" id="KAJ9051507.1"/>
    </source>
</evidence>
<organism evidence="1 2">
    <name type="scientific">Entomophthora muscae</name>
    <dbReference type="NCBI Taxonomy" id="34485"/>
    <lineage>
        <taxon>Eukaryota</taxon>
        <taxon>Fungi</taxon>
        <taxon>Fungi incertae sedis</taxon>
        <taxon>Zoopagomycota</taxon>
        <taxon>Entomophthoromycotina</taxon>
        <taxon>Entomophthoromycetes</taxon>
        <taxon>Entomophthorales</taxon>
        <taxon>Entomophthoraceae</taxon>
        <taxon>Entomophthora</taxon>
    </lineage>
</organism>
<name>A0ACC2RN80_9FUNG</name>
<protein>
    <submittedName>
        <fullName evidence="1">Uncharacterized protein</fullName>
    </submittedName>
</protein>
<gene>
    <name evidence="1" type="ORF">DSO57_1003859</name>
</gene>
<accession>A0ACC2RN80</accession>
<reference evidence="1" key="1">
    <citation type="submission" date="2022-04" db="EMBL/GenBank/DDBJ databases">
        <title>Genome of the entomopathogenic fungus Entomophthora muscae.</title>
        <authorList>
            <person name="Elya C."/>
            <person name="Lovett B.R."/>
            <person name="Lee E."/>
            <person name="Macias A.M."/>
            <person name="Hajek A.E."/>
            <person name="De Bivort B.L."/>
            <person name="Kasson M.T."/>
            <person name="De Fine Licht H.H."/>
            <person name="Stajich J.E."/>
        </authorList>
    </citation>
    <scope>NUCLEOTIDE SEQUENCE</scope>
    <source>
        <strain evidence="1">Berkeley</strain>
    </source>
</reference>
<proteinExistence type="predicted"/>
<keyword evidence="2" id="KW-1185">Reference proteome</keyword>
<sequence length="290" mass="31957">MGYFEVQSVGFVVSNWLSLGCGLLVLATAPRFSHEIKLQASIAFLDITRHASLLAADTYLCSIHGFYIFFSSHVYAILGALTAFNLIHRSPAEPKLVWIIPVFVIDFIPLMLGGFGPATNTTCFIDKDISKELYISMVSLYSCILPMLVYSVTTSRKLVLSYSLTLPEVHWALLTRPQPRNLSLGIVMYPLICVVTLSCTAVYFISQALGHDLDFLRSLSTLSLSVTGLFNLVAFVSSPNTFSRHHEPDFQAQIQGSYISPRTTPLYPIARAKSYSGSSIGARSYTSSKS</sequence>
<dbReference type="EMBL" id="QTSX02007109">
    <property type="protein sequence ID" value="KAJ9051507.1"/>
    <property type="molecule type" value="Genomic_DNA"/>
</dbReference>
<dbReference type="Proteomes" id="UP001165960">
    <property type="component" value="Unassembled WGS sequence"/>
</dbReference>